<accession>A0A1H2JJT0</accession>
<evidence type="ECO:0000313" key="2">
    <source>
        <dbReference type="EMBL" id="SDU56794.1"/>
    </source>
</evidence>
<feature type="region of interest" description="Disordered" evidence="1">
    <location>
        <begin position="196"/>
        <end position="231"/>
    </location>
</feature>
<organism evidence="2 3">
    <name type="scientific">Jiangella alkaliphila</name>
    <dbReference type="NCBI Taxonomy" id="419479"/>
    <lineage>
        <taxon>Bacteria</taxon>
        <taxon>Bacillati</taxon>
        <taxon>Actinomycetota</taxon>
        <taxon>Actinomycetes</taxon>
        <taxon>Jiangellales</taxon>
        <taxon>Jiangellaceae</taxon>
        <taxon>Jiangella</taxon>
    </lineage>
</organism>
<dbReference type="InterPro" id="IPR012349">
    <property type="entry name" value="Split_barrel_FMN-bd"/>
</dbReference>
<gene>
    <name evidence="2" type="ORF">SAMN04488563_2793</name>
</gene>
<dbReference type="GO" id="GO:0016491">
    <property type="term" value="F:oxidoreductase activity"/>
    <property type="evidence" value="ECO:0007669"/>
    <property type="project" value="InterPro"/>
</dbReference>
<sequence length="231" mass="25617">MGTAVALALVWGLYALDPGAWPGLAGALTQTALFVANLVVTARSRRTKVAVVRTLQRWLINPLVRLLFRVGLNPLGLAILETRGRVSGQPRRTPVGNGRVGDDFWIIAEHGLRAGYVRNIQRDPHVRIRLRVGWRYRWVSGVAEILPADDVLARQRSIVRWHPLRMLNAMNVRVLGADLLTVRVRLLPADEHEHPPEPLLIMEKGGSQRPGTPTFSMIIGGPPRSDVGDSR</sequence>
<dbReference type="SUPFAM" id="SSF50475">
    <property type="entry name" value="FMN-binding split barrel"/>
    <property type="match status" value="1"/>
</dbReference>
<dbReference type="STRING" id="419479.SAMN04488563_2793"/>
<dbReference type="Pfam" id="PF04075">
    <property type="entry name" value="F420H2_quin_red"/>
    <property type="match status" value="1"/>
</dbReference>
<dbReference type="InterPro" id="IPR004378">
    <property type="entry name" value="F420H2_quin_Rdtase"/>
</dbReference>
<evidence type="ECO:0000256" key="1">
    <source>
        <dbReference type="SAM" id="MobiDB-lite"/>
    </source>
</evidence>
<dbReference type="EMBL" id="LT629791">
    <property type="protein sequence ID" value="SDU56794.1"/>
    <property type="molecule type" value="Genomic_DNA"/>
</dbReference>
<dbReference type="Gene3D" id="2.30.110.10">
    <property type="entry name" value="Electron Transport, Fmn-binding Protein, Chain A"/>
    <property type="match status" value="1"/>
</dbReference>
<reference evidence="3" key="1">
    <citation type="submission" date="2016-10" db="EMBL/GenBank/DDBJ databases">
        <authorList>
            <person name="Varghese N."/>
            <person name="Submissions S."/>
        </authorList>
    </citation>
    <scope>NUCLEOTIDE SEQUENCE [LARGE SCALE GENOMIC DNA]</scope>
    <source>
        <strain evidence="3">DSM 45079</strain>
    </source>
</reference>
<dbReference type="AlphaFoldDB" id="A0A1H2JJT0"/>
<dbReference type="NCBIfam" id="TIGR00026">
    <property type="entry name" value="hi_GC_TIGR00026"/>
    <property type="match status" value="1"/>
</dbReference>
<keyword evidence="3" id="KW-1185">Reference proteome</keyword>
<dbReference type="Proteomes" id="UP000182977">
    <property type="component" value="Chromosome I"/>
</dbReference>
<proteinExistence type="predicted"/>
<name>A0A1H2JJT0_9ACTN</name>
<protein>
    <submittedName>
        <fullName evidence="2">Deazaflavin-dependent oxidoreductase, nitroreductase family</fullName>
    </submittedName>
</protein>
<evidence type="ECO:0000313" key="3">
    <source>
        <dbReference type="Proteomes" id="UP000182977"/>
    </source>
</evidence>